<evidence type="ECO:0000256" key="1">
    <source>
        <dbReference type="ARBA" id="ARBA00022578"/>
    </source>
</evidence>
<dbReference type="EMBL" id="AVOT02075002">
    <property type="protein sequence ID" value="MBW0563915.1"/>
    <property type="molecule type" value="Genomic_DNA"/>
</dbReference>
<dbReference type="OrthoDB" id="7691805at2759"/>
<organism evidence="7 8">
    <name type="scientific">Austropuccinia psidii MF-1</name>
    <dbReference type="NCBI Taxonomy" id="1389203"/>
    <lineage>
        <taxon>Eukaryota</taxon>
        <taxon>Fungi</taxon>
        <taxon>Dikarya</taxon>
        <taxon>Basidiomycota</taxon>
        <taxon>Pucciniomycotina</taxon>
        <taxon>Pucciniomycetes</taxon>
        <taxon>Pucciniales</taxon>
        <taxon>Sphaerophragmiaceae</taxon>
        <taxon>Austropuccinia</taxon>
    </lineage>
</organism>
<sequence length="368" mass="41597">MFNNKLIFGSLEQCKPFVISTGDPASNLHAEGRGSINIHVNGKLLHLENCLYVPRISHNLVSMIKLLKDSSTIEKLPEERFQMLINHDTTITGQVINGLISIVHTQPRELISTGDIWHCRLGNPSNQAIKMLGLPPSSSTCKTCMMGKSTLLPFYSGFEKVYKPLECVHIDLVGPITPQSNSGYCYFMTIVDQFNAFKFVKFLKTKDEAFKEFVEWKIYAEKFHSLRIKKLVSNRGGEFENKNFAELAVSGGFVHLFAPTSTPEHNGFSECVNHTILDKARCLLLTSKFPRSYWAGAVNTASFLSNLMPTPSRDNLSPFWEWSSKPSRIKRLKTFGCKAFILVHKNRREWKLSPTSKEGILLGFINDN</sequence>
<evidence type="ECO:0000256" key="5">
    <source>
        <dbReference type="ARBA" id="ARBA00049244"/>
    </source>
</evidence>
<accession>A0A9Q3PJY6</accession>
<dbReference type="GO" id="GO:0015074">
    <property type="term" value="P:DNA integration"/>
    <property type="evidence" value="ECO:0007669"/>
    <property type="project" value="InterPro"/>
</dbReference>
<dbReference type="Pfam" id="PF22936">
    <property type="entry name" value="Pol_BBD"/>
    <property type="match status" value="1"/>
</dbReference>
<gene>
    <name evidence="7" type="ORF">O181_103630</name>
</gene>
<keyword evidence="2" id="KW-0378">Hydrolase</keyword>
<keyword evidence="8" id="KW-1185">Reference proteome</keyword>
<dbReference type="GO" id="GO:0003887">
    <property type="term" value="F:DNA-directed DNA polymerase activity"/>
    <property type="evidence" value="ECO:0007669"/>
    <property type="project" value="UniProtKB-EC"/>
</dbReference>
<dbReference type="InterPro" id="IPR039537">
    <property type="entry name" value="Retrotran_Ty1/copia-like"/>
</dbReference>
<dbReference type="AlphaFoldDB" id="A0A9Q3PJY6"/>
<evidence type="ECO:0000256" key="4">
    <source>
        <dbReference type="ARBA" id="ARBA00048173"/>
    </source>
</evidence>
<dbReference type="InterPro" id="IPR054722">
    <property type="entry name" value="PolX-like_BBD"/>
</dbReference>
<evidence type="ECO:0000259" key="6">
    <source>
        <dbReference type="PROSITE" id="PS50994"/>
    </source>
</evidence>
<dbReference type="GO" id="GO:0006508">
    <property type="term" value="P:proteolysis"/>
    <property type="evidence" value="ECO:0007669"/>
    <property type="project" value="UniProtKB-KW"/>
</dbReference>
<evidence type="ECO:0000256" key="3">
    <source>
        <dbReference type="ARBA" id="ARBA00022884"/>
    </source>
</evidence>
<comment type="catalytic activity">
    <reaction evidence="4">
        <text>DNA(n) + a 2'-deoxyribonucleoside 5'-triphosphate = DNA(n+1) + diphosphate</text>
        <dbReference type="Rhea" id="RHEA:22508"/>
        <dbReference type="Rhea" id="RHEA-COMP:17339"/>
        <dbReference type="Rhea" id="RHEA-COMP:17340"/>
        <dbReference type="ChEBI" id="CHEBI:33019"/>
        <dbReference type="ChEBI" id="CHEBI:61560"/>
        <dbReference type="ChEBI" id="CHEBI:173112"/>
        <dbReference type="EC" id="2.7.7.49"/>
    </reaction>
</comment>
<dbReference type="GO" id="GO:0008233">
    <property type="term" value="F:peptidase activity"/>
    <property type="evidence" value="ECO:0007669"/>
    <property type="project" value="UniProtKB-KW"/>
</dbReference>
<keyword evidence="2" id="KW-0645">Protease</keyword>
<dbReference type="GO" id="GO:0032196">
    <property type="term" value="P:transposition"/>
    <property type="evidence" value="ECO:0007669"/>
    <property type="project" value="UniProtKB-KW"/>
</dbReference>
<dbReference type="Gene3D" id="3.30.420.10">
    <property type="entry name" value="Ribonuclease H-like superfamily/Ribonuclease H"/>
    <property type="match status" value="1"/>
</dbReference>
<protein>
    <recommendedName>
        <fullName evidence="6">Integrase catalytic domain-containing protein</fullName>
    </recommendedName>
</protein>
<dbReference type="SUPFAM" id="SSF53098">
    <property type="entry name" value="Ribonuclease H-like"/>
    <property type="match status" value="1"/>
</dbReference>
<comment type="catalytic activity">
    <reaction evidence="5">
        <text>DNA(n) + a 2'-deoxyribonucleoside 5'-triphosphate = DNA(n+1) + diphosphate</text>
        <dbReference type="Rhea" id="RHEA:22508"/>
        <dbReference type="Rhea" id="RHEA-COMP:17339"/>
        <dbReference type="Rhea" id="RHEA-COMP:17340"/>
        <dbReference type="ChEBI" id="CHEBI:33019"/>
        <dbReference type="ChEBI" id="CHEBI:61560"/>
        <dbReference type="ChEBI" id="CHEBI:173112"/>
        <dbReference type="EC" id="2.7.7.7"/>
    </reaction>
</comment>
<keyword evidence="1" id="KW-0815">Transposition</keyword>
<dbReference type="InterPro" id="IPR036397">
    <property type="entry name" value="RNaseH_sf"/>
</dbReference>
<dbReference type="Proteomes" id="UP000765509">
    <property type="component" value="Unassembled WGS sequence"/>
</dbReference>
<proteinExistence type="predicted"/>
<reference evidence="7" key="1">
    <citation type="submission" date="2021-03" db="EMBL/GenBank/DDBJ databases">
        <title>Draft genome sequence of rust myrtle Austropuccinia psidii MF-1, a brazilian biotype.</title>
        <authorList>
            <person name="Quecine M.C."/>
            <person name="Pachon D.M.R."/>
            <person name="Bonatelli M.L."/>
            <person name="Correr F.H."/>
            <person name="Franceschini L.M."/>
            <person name="Leite T.F."/>
            <person name="Margarido G.R.A."/>
            <person name="Almeida C.A."/>
            <person name="Ferrarezi J.A."/>
            <person name="Labate C.A."/>
        </authorList>
    </citation>
    <scope>NUCLEOTIDE SEQUENCE</scope>
    <source>
        <strain evidence="7">MF-1</strain>
    </source>
</reference>
<dbReference type="PANTHER" id="PTHR42648">
    <property type="entry name" value="TRANSPOSASE, PUTATIVE-RELATED"/>
    <property type="match status" value="1"/>
</dbReference>
<evidence type="ECO:0000313" key="7">
    <source>
        <dbReference type="EMBL" id="MBW0563915.1"/>
    </source>
</evidence>
<keyword evidence="3" id="KW-0694">RNA-binding</keyword>
<evidence type="ECO:0000313" key="8">
    <source>
        <dbReference type="Proteomes" id="UP000765509"/>
    </source>
</evidence>
<dbReference type="GO" id="GO:0003723">
    <property type="term" value="F:RNA binding"/>
    <property type="evidence" value="ECO:0007669"/>
    <property type="project" value="UniProtKB-KW"/>
</dbReference>
<dbReference type="GO" id="GO:0003964">
    <property type="term" value="F:RNA-directed DNA polymerase activity"/>
    <property type="evidence" value="ECO:0007669"/>
    <property type="project" value="UniProtKB-EC"/>
</dbReference>
<dbReference type="PROSITE" id="PS50994">
    <property type="entry name" value="INTEGRASE"/>
    <property type="match status" value="1"/>
</dbReference>
<dbReference type="GO" id="GO:0005634">
    <property type="term" value="C:nucleus"/>
    <property type="evidence" value="ECO:0007669"/>
    <property type="project" value="UniProtKB-ARBA"/>
</dbReference>
<feature type="domain" description="Integrase catalytic" evidence="6">
    <location>
        <begin position="160"/>
        <end position="326"/>
    </location>
</feature>
<dbReference type="InterPro" id="IPR001584">
    <property type="entry name" value="Integrase_cat-core"/>
</dbReference>
<name>A0A9Q3PJY6_9BASI</name>
<dbReference type="PANTHER" id="PTHR42648:SF18">
    <property type="entry name" value="RETROTRANSPOSON, UNCLASSIFIED-LIKE PROTEIN"/>
    <property type="match status" value="1"/>
</dbReference>
<dbReference type="InterPro" id="IPR012337">
    <property type="entry name" value="RNaseH-like_sf"/>
</dbReference>
<evidence type="ECO:0000256" key="2">
    <source>
        <dbReference type="ARBA" id="ARBA00022670"/>
    </source>
</evidence>
<comment type="caution">
    <text evidence="7">The sequence shown here is derived from an EMBL/GenBank/DDBJ whole genome shotgun (WGS) entry which is preliminary data.</text>
</comment>